<dbReference type="AlphaFoldDB" id="A0A9P7B3M5"/>
<evidence type="ECO:0000313" key="9">
    <source>
        <dbReference type="Proteomes" id="UP000750334"/>
    </source>
</evidence>
<evidence type="ECO:0000256" key="1">
    <source>
        <dbReference type="ARBA" id="ARBA00001917"/>
    </source>
</evidence>
<protein>
    <submittedName>
        <fullName evidence="8">NADPH dehydrogenase</fullName>
    </submittedName>
</protein>
<dbReference type="GO" id="GO:0003959">
    <property type="term" value="F:NADPH dehydrogenase activity"/>
    <property type="evidence" value="ECO:0007669"/>
    <property type="project" value="TreeGrafter"/>
</dbReference>
<evidence type="ECO:0000313" key="8">
    <source>
        <dbReference type="EMBL" id="KAG0656487.1"/>
    </source>
</evidence>
<gene>
    <name evidence="8" type="primary">OYE2_3</name>
    <name evidence="8" type="ORF">C6P45_002657</name>
</gene>
<dbReference type="InterPro" id="IPR036388">
    <property type="entry name" value="WH-like_DNA-bd_sf"/>
</dbReference>
<accession>A0A9P7B3M5</accession>
<feature type="domain" description="Homologous-pairing protein 2 winged helix" evidence="7">
    <location>
        <begin position="396"/>
        <end position="454"/>
    </location>
</feature>
<keyword evidence="4" id="KW-0560">Oxidoreductase</keyword>
<dbReference type="OrthoDB" id="276546at2759"/>
<proteinExistence type="inferred from homology"/>
<feature type="coiled-coil region" evidence="5">
    <location>
        <begin position="480"/>
        <end position="537"/>
    </location>
</feature>
<dbReference type="PANTHER" id="PTHR22893:SF91">
    <property type="entry name" value="NADPH DEHYDROGENASE 2-RELATED"/>
    <property type="match status" value="1"/>
</dbReference>
<evidence type="ECO:0000256" key="4">
    <source>
        <dbReference type="ARBA" id="ARBA00023002"/>
    </source>
</evidence>
<keyword evidence="3" id="KW-0288">FMN</keyword>
<comment type="caution">
    <text evidence="8">The sequence shown here is derived from an EMBL/GenBank/DDBJ whole genome shotgun (WGS) entry which is preliminary data.</text>
</comment>
<dbReference type="InterPro" id="IPR001155">
    <property type="entry name" value="OxRdtase_FMN_N"/>
</dbReference>
<organism evidence="8 9">
    <name type="scientific">Maudiozyma exigua</name>
    <name type="common">Yeast</name>
    <name type="synonym">Kazachstania exigua</name>
    <dbReference type="NCBI Taxonomy" id="34358"/>
    <lineage>
        <taxon>Eukaryota</taxon>
        <taxon>Fungi</taxon>
        <taxon>Dikarya</taxon>
        <taxon>Ascomycota</taxon>
        <taxon>Saccharomycotina</taxon>
        <taxon>Saccharomycetes</taxon>
        <taxon>Saccharomycetales</taxon>
        <taxon>Saccharomycetaceae</taxon>
        <taxon>Maudiozyma</taxon>
    </lineage>
</organism>
<dbReference type="Pfam" id="PF00724">
    <property type="entry name" value="Oxidored_FMN"/>
    <property type="match status" value="1"/>
</dbReference>
<dbReference type="SUPFAM" id="SSF51395">
    <property type="entry name" value="FMN-linked oxidoreductases"/>
    <property type="match status" value="1"/>
</dbReference>
<evidence type="ECO:0000256" key="5">
    <source>
        <dbReference type="SAM" id="Coils"/>
    </source>
</evidence>
<evidence type="ECO:0000256" key="3">
    <source>
        <dbReference type="ARBA" id="ARBA00022643"/>
    </source>
</evidence>
<keyword evidence="5" id="KW-0175">Coiled coil</keyword>
<dbReference type="FunFam" id="3.20.20.70:FF:000138">
    <property type="entry name" value="NADPH dehydrogenase 1"/>
    <property type="match status" value="1"/>
</dbReference>
<dbReference type="PANTHER" id="PTHR22893">
    <property type="entry name" value="NADH OXIDOREDUCTASE-RELATED"/>
    <property type="match status" value="1"/>
</dbReference>
<dbReference type="EMBL" id="PUHR01000257">
    <property type="protein sequence ID" value="KAG0656487.1"/>
    <property type="molecule type" value="Genomic_DNA"/>
</dbReference>
<keyword evidence="3" id="KW-0285">Flavoprotein</keyword>
<comment type="similarity">
    <text evidence="2">Belongs to the NADH:flavin oxidoreductase/NADH oxidase family.</text>
</comment>
<dbReference type="InterPro" id="IPR045247">
    <property type="entry name" value="Oye-like"/>
</dbReference>
<dbReference type="InterPro" id="IPR013785">
    <property type="entry name" value="Aldolase_TIM"/>
</dbReference>
<dbReference type="GO" id="GO:0010181">
    <property type="term" value="F:FMN binding"/>
    <property type="evidence" value="ECO:0007669"/>
    <property type="project" value="InterPro"/>
</dbReference>
<dbReference type="Gene3D" id="1.10.10.10">
    <property type="entry name" value="Winged helix-like DNA-binding domain superfamily/Winged helix DNA-binding domain"/>
    <property type="match status" value="1"/>
</dbReference>
<sequence>MPFTKDFTPQALNDTNLFKSIKIGNCELKHRAVFPPLTRMRASHPGNVPNKDWAVEYYNQRSQYPGTMLITEGAFISAQAGGYDNAPGIWSDEQVAEWKKIFAKIHENKSFVWVQLWNLGRQSYADTLARDGLRYDSASDNLYMDDESKERADKSNNPQHGITKDEIKQYIKEYVHAAKNSLAAGADGVEIHSANGYLLNQFLDPKSNHRTDEYGGSIENRSRFTLEVVDALVEAIGADKVGIRFSPYGTFGNLSGGAEPLIVAQYAHVIGELEKRARAGSRLAYLHLVEPRVTNPFLTEGAGEYDDGTNDFAYSIWKGPIIRAGNLALHPEVARELVKDDRTLLAYGRYWIANPDLVSRLEKGQPLNKYNRDLFYAMTPEGYIDYPTYEEAIAKASKIVEEYILSQRKPFAVNDIIQNLHNKITKTEVVRILEELTTSEKITSRTFGKVLIYSSKDIPINYEVEFGDKNVDGKYEYQSLIQLNEELMEVIRDEAAVKKELEDIGKTPTNDQLKQDVNKFETEVTALEESMTSIQENTNTGKKLECTHIQNSISSLEKEIKSRRKIFNNIRSIIKDQVRPKSMNDFLEELGIENCV</sequence>
<evidence type="ECO:0000256" key="2">
    <source>
        <dbReference type="ARBA" id="ARBA00005979"/>
    </source>
</evidence>
<dbReference type="Pfam" id="PF07106">
    <property type="entry name" value="WHD_TBPIP"/>
    <property type="match status" value="1"/>
</dbReference>
<name>A0A9P7B3M5_MAUEX</name>
<dbReference type="Gene3D" id="3.20.20.70">
    <property type="entry name" value="Aldolase class I"/>
    <property type="match status" value="1"/>
</dbReference>
<keyword evidence="9" id="KW-1185">Reference proteome</keyword>
<dbReference type="CDD" id="cd02933">
    <property type="entry name" value="OYE_like_FMN"/>
    <property type="match status" value="1"/>
</dbReference>
<feature type="domain" description="NADH:flavin oxidoreductase/NADH oxidase N-terminal" evidence="6">
    <location>
        <begin position="17"/>
        <end position="368"/>
    </location>
</feature>
<evidence type="ECO:0000259" key="7">
    <source>
        <dbReference type="Pfam" id="PF07106"/>
    </source>
</evidence>
<evidence type="ECO:0000259" key="6">
    <source>
        <dbReference type="Pfam" id="PF00724"/>
    </source>
</evidence>
<reference evidence="8 9" key="1">
    <citation type="submission" date="2020-11" db="EMBL/GenBank/DDBJ databases">
        <title>Kefir isolates.</title>
        <authorList>
            <person name="Marcisauskas S."/>
            <person name="Kim Y."/>
            <person name="Blasche S."/>
        </authorList>
    </citation>
    <scope>NUCLEOTIDE SEQUENCE [LARGE SCALE GENOMIC DNA]</scope>
    <source>
        <strain evidence="8 9">OG2</strain>
    </source>
</reference>
<comment type="cofactor">
    <cofactor evidence="1">
        <name>FMN</name>
        <dbReference type="ChEBI" id="CHEBI:58210"/>
    </cofactor>
</comment>
<dbReference type="InterPro" id="IPR010776">
    <property type="entry name" value="Hop2_WH_dom"/>
</dbReference>
<dbReference type="Proteomes" id="UP000750334">
    <property type="component" value="Unassembled WGS sequence"/>
</dbReference>
<dbReference type="GO" id="GO:0006915">
    <property type="term" value="P:apoptotic process"/>
    <property type="evidence" value="ECO:0007669"/>
    <property type="project" value="UniProtKB-ARBA"/>
</dbReference>